<proteinExistence type="predicted"/>
<evidence type="ECO:0000313" key="1">
    <source>
        <dbReference type="EMBL" id="KAI6655615.1"/>
    </source>
</evidence>
<keyword evidence="2" id="KW-1185">Reference proteome</keyword>
<organism evidence="1 2">
    <name type="scientific">Oopsacas minuta</name>
    <dbReference type="NCBI Taxonomy" id="111878"/>
    <lineage>
        <taxon>Eukaryota</taxon>
        <taxon>Metazoa</taxon>
        <taxon>Porifera</taxon>
        <taxon>Hexactinellida</taxon>
        <taxon>Hexasterophora</taxon>
        <taxon>Lyssacinosida</taxon>
        <taxon>Leucopsacidae</taxon>
        <taxon>Oopsacas</taxon>
    </lineage>
</organism>
<gene>
    <name evidence="1" type="ORF">LOD99_2113</name>
</gene>
<sequence length="108" mass="12189">MDCAGISKKVENEIYTLKVKSSTRLNISTCWKYFSEVLNDNGNIIFGVSCCNHCLKCIIDKMKMDSGKIIDYGTKNLNDHTRHCSPDVSSSSQVRITSLLNRSSKDYK</sequence>
<evidence type="ECO:0000313" key="2">
    <source>
        <dbReference type="Proteomes" id="UP001165289"/>
    </source>
</evidence>
<dbReference type="EMBL" id="JAKMXF010000188">
    <property type="protein sequence ID" value="KAI6655615.1"/>
    <property type="molecule type" value="Genomic_DNA"/>
</dbReference>
<dbReference type="Proteomes" id="UP001165289">
    <property type="component" value="Unassembled WGS sequence"/>
</dbReference>
<accession>A0AAV7K4T6</accession>
<dbReference type="SMART" id="SM00614">
    <property type="entry name" value="ZnF_BED"/>
    <property type="match status" value="1"/>
</dbReference>
<name>A0AAV7K4T6_9METZ</name>
<dbReference type="AlphaFoldDB" id="A0AAV7K4T6"/>
<protein>
    <submittedName>
        <fullName evidence="1">Uncharacterized protein</fullName>
    </submittedName>
</protein>
<comment type="caution">
    <text evidence="1">The sequence shown here is derived from an EMBL/GenBank/DDBJ whole genome shotgun (WGS) entry which is preliminary data.</text>
</comment>
<reference evidence="1 2" key="1">
    <citation type="journal article" date="2023" name="BMC Biol.">
        <title>The compact genome of the sponge Oopsacas minuta (Hexactinellida) is lacking key metazoan core genes.</title>
        <authorList>
            <person name="Santini S."/>
            <person name="Schenkelaars Q."/>
            <person name="Jourda C."/>
            <person name="Duchesne M."/>
            <person name="Belahbib H."/>
            <person name="Rocher C."/>
            <person name="Selva M."/>
            <person name="Riesgo A."/>
            <person name="Vervoort M."/>
            <person name="Leys S.P."/>
            <person name="Kodjabachian L."/>
            <person name="Le Bivic A."/>
            <person name="Borchiellini C."/>
            <person name="Claverie J.M."/>
            <person name="Renard E."/>
        </authorList>
    </citation>
    <scope>NUCLEOTIDE SEQUENCE [LARGE SCALE GENOMIC DNA]</scope>
    <source>
        <strain evidence="1">SPO-2</strain>
    </source>
</reference>